<gene>
    <name evidence="1" type="ORF">CQW29_10780</name>
</gene>
<protein>
    <submittedName>
        <fullName evidence="1">Uncharacterized protein</fullName>
    </submittedName>
</protein>
<sequence>MSSKKWEKFSPETIERLFTAVEEDDKLAESASLPTFIELRCSTDDIRHYYALCLQFWEDGFKREDLLKLINHVLQGNVLSEKERLQYKYIRARYKHLRFAQRLYSKRHESNFIFRQTTVFLGHFQDAFRNQNEKNIKIYGRLLNVILSAPVWSVVCYCLRHTVLDDDHGFIQYRQQQIRKLQEAIANPELTGDEFHDVRKIVSQQVSYYDTMRSLDPGNLDACQLSGFLSNINGLMGDRHDEMVAEKLSGKKSYSESSQMANNIRQPIEMFVTRYPL</sequence>
<evidence type="ECO:0000313" key="2">
    <source>
        <dbReference type="Proteomes" id="UP000239181"/>
    </source>
</evidence>
<accession>A0A2S9ICG6</accession>
<keyword evidence="2" id="KW-1185">Reference proteome</keyword>
<dbReference type="AlphaFoldDB" id="A0A2S9ICG6"/>
<name>A0A2S9ICG6_9GAMM</name>
<dbReference type="OrthoDB" id="5942530at2"/>
<proteinExistence type="predicted"/>
<dbReference type="Proteomes" id="UP000239181">
    <property type="component" value="Unassembled WGS sequence"/>
</dbReference>
<comment type="caution">
    <text evidence="1">The sequence shown here is derived from an EMBL/GenBank/DDBJ whole genome shotgun (WGS) entry which is preliminary data.</text>
</comment>
<evidence type="ECO:0000313" key="1">
    <source>
        <dbReference type="EMBL" id="PRD15483.1"/>
    </source>
</evidence>
<organism evidence="1 2">
    <name type="scientific">Pantoea coffeiphila</name>
    <dbReference type="NCBI Taxonomy" id="1465635"/>
    <lineage>
        <taxon>Bacteria</taxon>
        <taxon>Pseudomonadati</taxon>
        <taxon>Pseudomonadota</taxon>
        <taxon>Gammaproteobacteria</taxon>
        <taxon>Enterobacterales</taxon>
        <taxon>Erwiniaceae</taxon>
        <taxon>Pantoea</taxon>
    </lineage>
</organism>
<reference evidence="1 2" key="1">
    <citation type="submission" date="2017-10" db="EMBL/GenBank/DDBJ databases">
        <title>Draft genome of two endophytic bacteria isolated from 'guarana' Paullinia cupana (Mart.) Ducke.</title>
        <authorList>
            <person name="Siqueira K.A."/>
            <person name="Liotti R.G."/>
            <person name="Mendes T.A."/>
            <person name="Soares M.A."/>
        </authorList>
    </citation>
    <scope>NUCLEOTIDE SEQUENCE [LARGE SCALE GENOMIC DNA]</scope>
    <source>
        <strain evidence="1 2">342</strain>
    </source>
</reference>
<dbReference type="RefSeq" id="WP_105592739.1">
    <property type="nucleotide sequence ID" value="NZ_PDET01000006.1"/>
</dbReference>
<dbReference type="EMBL" id="PDET01000006">
    <property type="protein sequence ID" value="PRD15483.1"/>
    <property type="molecule type" value="Genomic_DNA"/>
</dbReference>